<protein>
    <submittedName>
        <fullName evidence="1">Uncharacterized protein</fullName>
    </submittedName>
</protein>
<gene>
    <name evidence="1" type="ORF">JCGZ_19696</name>
</gene>
<dbReference type="Proteomes" id="UP000027138">
    <property type="component" value="Unassembled WGS sequence"/>
</dbReference>
<accession>A0A067LJ41</accession>
<evidence type="ECO:0000313" key="2">
    <source>
        <dbReference type="Proteomes" id="UP000027138"/>
    </source>
</evidence>
<name>A0A067LJ41_JATCU</name>
<keyword evidence="2" id="KW-1185">Reference proteome</keyword>
<sequence>MTKEIPSVPRLNVDPASLILPVFSYLAYEIPTYELGADVVPLRLLVEHALEMDCASPYWAPLVCFCILSQYLLLSGIDGYGSLWLVPVVEQMTR</sequence>
<dbReference type="AlphaFoldDB" id="A0A067LJ41"/>
<proteinExistence type="predicted"/>
<evidence type="ECO:0000313" key="1">
    <source>
        <dbReference type="EMBL" id="KDP44660.1"/>
    </source>
</evidence>
<reference evidence="1 2" key="1">
    <citation type="journal article" date="2014" name="PLoS ONE">
        <title>Global Analysis of Gene Expression Profiles in Physic Nut (Jatropha curcas L.) Seedlings Exposed to Salt Stress.</title>
        <authorList>
            <person name="Zhang L."/>
            <person name="Zhang C."/>
            <person name="Wu P."/>
            <person name="Chen Y."/>
            <person name="Li M."/>
            <person name="Jiang H."/>
            <person name="Wu G."/>
        </authorList>
    </citation>
    <scope>NUCLEOTIDE SEQUENCE [LARGE SCALE GENOMIC DNA]</scope>
    <source>
        <strain evidence="2">cv. GZQX0401</strain>
        <tissue evidence="1">Young leaves</tissue>
    </source>
</reference>
<organism evidence="1 2">
    <name type="scientific">Jatropha curcas</name>
    <name type="common">Barbados nut</name>
    <dbReference type="NCBI Taxonomy" id="180498"/>
    <lineage>
        <taxon>Eukaryota</taxon>
        <taxon>Viridiplantae</taxon>
        <taxon>Streptophyta</taxon>
        <taxon>Embryophyta</taxon>
        <taxon>Tracheophyta</taxon>
        <taxon>Spermatophyta</taxon>
        <taxon>Magnoliopsida</taxon>
        <taxon>eudicotyledons</taxon>
        <taxon>Gunneridae</taxon>
        <taxon>Pentapetalae</taxon>
        <taxon>rosids</taxon>
        <taxon>fabids</taxon>
        <taxon>Malpighiales</taxon>
        <taxon>Euphorbiaceae</taxon>
        <taxon>Crotonoideae</taxon>
        <taxon>Jatropheae</taxon>
        <taxon>Jatropha</taxon>
    </lineage>
</organism>
<dbReference type="EMBL" id="KK914244">
    <property type="protein sequence ID" value="KDP44660.1"/>
    <property type="molecule type" value="Genomic_DNA"/>
</dbReference>